<evidence type="ECO:0000256" key="4">
    <source>
        <dbReference type="ARBA" id="ARBA00022448"/>
    </source>
</evidence>
<evidence type="ECO:0000259" key="8">
    <source>
        <dbReference type="PROSITE" id="PS50166"/>
    </source>
</evidence>
<dbReference type="PANTHER" id="PTHR10997">
    <property type="entry name" value="IMPORTIN-7, 8, 11"/>
    <property type="match status" value="1"/>
</dbReference>
<dbReference type="InterPro" id="IPR011989">
    <property type="entry name" value="ARM-like"/>
</dbReference>
<dbReference type="PANTHER" id="PTHR10997:SF8">
    <property type="entry name" value="EXPORTIN-2"/>
    <property type="match status" value="1"/>
</dbReference>
<feature type="domain" description="Importin N-terminal" evidence="8">
    <location>
        <begin position="20"/>
        <end position="93"/>
    </location>
</feature>
<dbReference type="InterPro" id="IPR013713">
    <property type="entry name" value="XPO2_central"/>
</dbReference>
<proteinExistence type="inferred from homology"/>
<evidence type="ECO:0000313" key="10">
    <source>
        <dbReference type="Proteomes" id="UP001050691"/>
    </source>
</evidence>
<dbReference type="GO" id="GO:0006606">
    <property type="term" value="P:protein import into nucleus"/>
    <property type="evidence" value="ECO:0007669"/>
    <property type="project" value="TreeGrafter"/>
</dbReference>
<dbReference type="InterPro" id="IPR005043">
    <property type="entry name" value="XPO2_C"/>
</dbReference>
<dbReference type="Pfam" id="PF08506">
    <property type="entry name" value="Cse1"/>
    <property type="match status" value="1"/>
</dbReference>
<dbReference type="GO" id="GO:0005635">
    <property type="term" value="C:nuclear envelope"/>
    <property type="evidence" value="ECO:0007669"/>
    <property type="project" value="TreeGrafter"/>
</dbReference>
<dbReference type="GO" id="GO:0005829">
    <property type="term" value="C:cytosol"/>
    <property type="evidence" value="ECO:0007669"/>
    <property type="project" value="TreeGrafter"/>
</dbReference>
<dbReference type="Proteomes" id="UP001050691">
    <property type="component" value="Unassembled WGS sequence"/>
</dbReference>
<dbReference type="Gene3D" id="1.25.10.10">
    <property type="entry name" value="Leucine-rich Repeat Variant"/>
    <property type="match status" value="1"/>
</dbReference>
<accession>A0AAV5AIZ9</accession>
<comment type="similarity">
    <text evidence="3">Belongs to the XPO2/CSE1 family.</text>
</comment>
<dbReference type="GO" id="GO:0006611">
    <property type="term" value="P:protein export from nucleus"/>
    <property type="evidence" value="ECO:0007669"/>
    <property type="project" value="TreeGrafter"/>
</dbReference>
<keyword evidence="10" id="KW-1185">Reference proteome</keyword>
<dbReference type="InterPro" id="IPR016024">
    <property type="entry name" value="ARM-type_fold"/>
</dbReference>
<evidence type="ECO:0000256" key="3">
    <source>
        <dbReference type="ARBA" id="ARBA00008669"/>
    </source>
</evidence>
<dbReference type="EMBL" id="BPWL01000010">
    <property type="protein sequence ID" value="GJJ14609.1"/>
    <property type="molecule type" value="Genomic_DNA"/>
</dbReference>
<evidence type="ECO:0000256" key="1">
    <source>
        <dbReference type="ARBA" id="ARBA00004123"/>
    </source>
</evidence>
<dbReference type="Pfam" id="PF03810">
    <property type="entry name" value="IBN_N"/>
    <property type="match status" value="1"/>
</dbReference>
<sequence length="995" mass="110055">MSELSSLLLASLSPQSRKQAEQSLSLLSAQPGFLRHLLILVLNASEARGVRLAGSVYFKNVIKQRWPSDAEEAPISLDDKNVIRPELVRAMISLSSPADKPLRAQIAESVSIVASYDFPERWPDLITQLVSSLSTVDYSISLGVLETAHSIFYRWRSAVRSNELYTVINYVLDHFVAPFVSFFRETATILLSNPNVPNLSVVAQAQAVLMSLFYDLTCQDLPPLLEDNHAEFFGAPDGSSPGWFLQFLAWDPPALRGDSDDTTPSVPSQIKTVIMEIAELYTNRFPELFSTSSAMAPFVQSVWTIIGGGGRPSVADDHLVAQCLKFLSTSVRSGLFQDLFRSPETIGTIVTGIVVPNVELRDHEIEQFEDDPLEYLRIDLSVPLVSASGSEGTTRRHAAADVLRALVNANLEAETTSVVLNIVSQDLQAYKSNPSANWKQKDRAIFLISAIASRGWTVSQGVTSTNALIKVVDWYVDNVLGDLQAGPGSIHPILQVDAIRYLYIFRYQLNLNISRFALVDQGATITNNPDAYHSSSIPELCLLFIRCDYIGTDIIYETRSQTFRRSMFTEVDIRDQAGNILTALFVKLEGPGTPEKIAENDYLMKTVMRVIMTARQSLLPIHEQILARLVQILSVISKNPSNPNFDQYLFESISALIRFIVAANPDTLSHLESVLQNVCTVILQQDIEQFVPYVFQILSQLLELHSGTIPAGYRGLLPLLLTPAPWAQKGSIPGIVRYIKACLAKDGTEIARAGQFTAMLAVAQQRLIPSKVNDNWGFELLQGSDEFDDPDIVLPIILSLLTRLQANKTDKFANLFAYFLLYIWAIQAEGFTPDYVIGVMEGIQAGLWGNLFTNIMLPEIPKMPVRDRRVAVAGLTRLLTESSVMRQGPNAQLWVGAFVALAKFVHEPQTLQRTKAADLNESDTAFTTVDLEEQNAGYQAAYSRLAASEVVAVDPIPNIPDVHLFMKQELTKAVSGNPQLGQWIQHSGATIDGLI</sequence>
<keyword evidence="5" id="KW-0963">Cytoplasm</keyword>
<dbReference type="SMART" id="SM00913">
    <property type="entry name" value="IBN_N"/>
    <property type="match status" value="1"/>
</dbReference>
<evidence type="ECO:0000313" key="9">
    <source>
        <dbReference type="EMBL" id="GJJ14609.1"/>
    </source>
</evidence>
<dbReference type="GO" id="GO:0005049">
    <property type="term" value="F:nuclear export signal receptor activity"/>
    <property type="evidence" value="ECO:0007669"/>
    <property type="project" value="TreeGrafter"/>
</dbReference>
<evidence type="ECO:0000256" key="6">
    <source>
        <dbReference type="ARBA" id="ARBA00022927"/>
    </source>
</evidence>
<dbReference type="SUPFAM" id="SSF48371">
    <property type="entry name" value="ARM repeat"/>
    <property type="match status" value="1"/>
</dbReference>
<keyword evidence="7" id="KW-0539">Nucleus</keyword>
<keyword evidence="6" id="KW-0653">Protein transport</keyword>
<evidence type="ECO:0000256" key="5">
    <source>
        <dbReference type="ARBA" id="ARBA00022490"/>
    </source>
</evidence>
<dbReference type="AlphaFoldDB" id="A0AAV5AIZ9"/>
<dbReference type="GO" id="GO:0031267">
    <property type="term" value="F:small GTPase binding"/>
    <property type="evidence" value="ECO:0007669"/>
    <property type="project" value="InterPro"/>
</dbReference>
<comment type="subcellular location">
    <subcellularLocation>
        <location evidence="2">Cytoplasm</location>
    </subcellularLocation>
    <subcellularLocation>
        <location evidence="1">Nucleus</location>
    </subcellularLocation>
</comment>
<organism evidence="9 10">
    <name type="scientific">Clathrus columnatus</name>
    <dbReference type="NCBI Taxonomy" id="1419009"/>
    <lineage>
        <taxon>Eukaryota</taxon>
        <taxon>Fungi</taxon>
        <taxon>Dikarya</taxon>
        <taxon>Basidiomycota</taxon>
        <taxon>Agaricomycotina</taxon>
        <taxon>Agaricomycetes</taxon>
        <taxon>Phallomycetidae</taxon>
        <taxon>Phallales</taxon>
        <taxon>Clathraceae</taxon>
        <taxon>Clathrus</taxon>
    </lineage>
</organism>
<keyword evidence="4" id="KW-0813">Transport</keyword>
<reference evidence="9" key="1">
    <citation type="submission" date="2021-10" db="EMBL/GenBank/DDBJ databases">
        <title>De novo Genome Assembly of Clathrus columnatus (Basidiomycota, Fungi) Using Illumina and Nanopore Sequence Data.</title>
        <authorList>
            <person name="Ogiso-Tanaka E."/>
            <person name="Itagaki H."/>
            <person name="Hosoya T."/>
            <person name="Hosaka K."/>
        </authorList>
    </citation>
    <scope>NUCLEOTIDE SEQUENCE</scope>
    <source>
        <strain evidence="9">MO-923</strain>
    </source>
</reference>
<evidence type="ECO:0000256" key="7">
    <source>
        <dbReference type="ARBA" id="ARBA00023242"/>
    </source>
</evidence>
<comment type="caution">
    <text evidence="9">The sequence shown here is derived from an EMBL/GenBank/DDBJ whole genome shotgun (WGS) entry which is preliminary data.</text>
</comment>
<dbReference type="PROSITE" id="PS50166">
    <property type="entry name" value="IMPORTIN_B_NT"/>
    <property type="match status" value="1"/>
</dbReference>
<dbReference type="Pfam" id="PF03378">
    <property type="entry name" value="CAS_CSE1"/>
    <property type="match status" value="1"/>
</dbReference>
<evidence type="ECO:0000256" key="2">
    <source>
        <dbReference type="ARBA" id="ARBA00004496"/>
    </source>
</evidence>
<protein>
    <recommendedName>
        <fullName evidence="8">Importin N-terminal domain-containing protein</fullName>
    </recommendedName>
</protein>
<gene>
    <name evidence="9" type="ORF">Clacol_008875</name>
</gene>
<name>A0AAV5AIZ9_9AGAM</name>
<dbReference type="InterPro" id="IPR001494">
    <property type="entry name" value="Importin-beta_N"/>
</dbReference>